<reference evidence="2" key="1">
    <citation type="journal article" date="2014" name="Int. J. Syst. Evol. Microbiol.">
        <title>Complete genome of a new Firmicutes species belonging to the dominant human colonic microbiota ('Ruminococcus bicirculans') reveals two chromosomes and a selective capacity to utilize plant glucans.</title>
        <authorList>
            <consortium name="NISC Comparative Sequencing Program"/>
            <person name="Wegmann U."/>
            <person name="Louis P."/>
            <person name="Goesmann A."/>
            <person name="Henrissat B."/>
            <person name="Duncan S.H."/>
            <person name="Flint H.J."/>
        </authorList>
    </citation>
    <scope>NUCLEOTIDE SEQUENCE</scope>
    <source>
        <strain evidence="2">NBRC 108219</strain>
    </source>
</reference>
<dbReference type="Pfam" id="PF10011">
    <property type="entry name" value="DUF2254"/>
    <property type="match status" value="1"/>
</dbReference>
<feature type="transmembrane region" description="Helical" evidence="1">
    <location>
        <begin position="106"/>
        <end position="125"/>
    </location>
</feature>
<sequence length="446" mass="49204">MSAWIIQSWLRLRASYYFIPTLMGLSAILLGVLTTIIDLKFQAEIRDLLGWFFASTVTSARSVLTVIAGSMISVAAVTFSLTMVAVTTAAGQYGPRLIGNFMRDRANQVTLGMFISTFLYCIVVLKSVSEEITIDAQSTVGLTPSLSVLVALILTLISVGVLIFFVHHIPETLNVGTLTGKVSRQLIHQIKQGRFPSSENLDVGNVESLGDPFDPKLTQSVRSRSSGYVEAISLGGLVEWADENKMRIRLLRVPGDFVMFGEAVMDVINDDVTADFDHNVFETETAKDLLSFIALGRERTEFQNLLFLSDELVEIAARALSPGVNDPFTAINCIHRYGDICLAMMNAPAAPDCVLGEDRTPRIWARPVSVKRLYDALFGQSRQYICEDENASRETLEVLYQLKSRTSETFEGVISDQIETLKVAIQQSSMGDAQKARLSSAPPYQF</sequence>
<evidence type="ECO:0000313" key="3">
    <source>
        <dbReference type="Proteomes" id="UP001161391"/>
    </source>
</evidence>
<dbReference type="InterPro" id="IPR018723">
    <property type="entry name" value="DUF2254_membrane"/>
</dbReference>
<accession>A0ABQ5VBY6</accession>
<organism evidence="2 3">
    <name type="scientific">Algimonas ampicilliniresistens</name>
    <dbReference type="NCBI Taxonomy" id="1298735"/>
    <lineage>
        <taxon>Bacteria</taxon>
        <taxon>Pseudomonadati</taxon>
        <taxon>Pseudomonadota</taxon>
        <taxon>Alphaproteobacteria</taxon>
        <taxon>Maricaulales</taxon>
        <taxon>Robiginitomaculaceae</taxon>
        <taxon>Algimonas</taxon>
    </lineage>
</organism>
<keyword evidence="1" id="KW-1133">Transmembrane helix</keyword>
<gene>
    <name evidence="2" type="ORF">GCM10007853_24710</name>
</gene>
<keyword evidence="3" id="KW-1185">Reference proteome</keyword>
<name>A0ABQ5VBY6_9PROT</name>
<dbReference type="RefSeq" id="WP_284391194.1">
    <property type="nucleotide sequence ID" value="NZ_BSNK01000002.1"/>
</dbReference>
<keyword evidence="1" id="KW-0812">Transmembrane</keyword>
<dbReference type="Proteomes" id="UP001161391">
    <property type="component" value="Unassembled WGS sequence"/>
</dbReference>
<feature type="transmembrane region" description="Helical" evidence="1">
    <location>
        <begin position="16"/>
        <end position="36"/>
    </location>
</feature>
<feature type="transmembrane region" description="Helical" evidence="1">
    <location>
        <begin position="145"/>
        <end position="166"/>
    </location>
</feature>
<comment type="caution">
    <text evidence="2">The sequence shown here is derived from an EMBL/GenBank/DDBJ whole genome shotgun (WGS) entry which is preliminary data.</text>
</comment>
<proteinExistence type="predicted"/>
<dbReference type="EMBL" id="BSNK01000002">
    <property type="protein sequence ID" value="GLQ24597.1"/>
    <property type="molecule type" value="Genomic_DNA"/>
</dbReference>
<reference evidence="2" key="2">
    <citation type="submission" date="2023-01" db="EMBL/GenBank/DDBJ databases">
        <title>Draft genome sequence of Algimonas ampicilliniresistens strain NBRC 108219.</title>
        <authorList>
            <person name="Sun Q."/>
            <person name="Mori K."/>
        </authorList>
    </citation>
    <scope>NUCLEOTIDE SEQUENCE</scope>
    <source>
        <strain evidence="2">NBRC 108219</strain>
    </source>
</reference>
<evidence type="ECO:0008006" key="4">
    <source>
        <dbReference type="Google" id="ProtNLM"/>
    </source>
</evidence>
<keyword evidence="1" id="KW-0472">Membrane</keyword>
<protein>
    <recommendedName>
        <fullName evidence="4">DUF2254 domain-containing protein</fullName>
    </recommendedName>
</protein>
<evidence type="ECO:0000313" key="2">
    <source>
        <dbReference type="EMBL" id="GLQ24597.1"/>
    </source>
</evidence>
<feature type="transmembrane region" description="Helical" evidence="1">
    <location>
        <begin position="74"/>
        <end position="94"/>
    </location>
</feature>
<evidence type="ECO:0000256" key="1">
    <source>
        <dbReference type="SAM" id="Phobius"/>
    </source>
</evidence>